<dbReference type="Proteomes" id="UP000503640">
    <property type="component" value="Unassembled WGS sequence"/>
</dbReference>
<evidence type="ECO:0008006" key="15">
    <source>
        <dbReference type="Google" id="ProtNLM"/>
    </source>
</evidence>
<evidence type="ECO:0000256" key="8">
    <source>
        <dbReference type="ARBA" id="ARBA00023133"/>
    </source>
</evidence>
<dbReference type="InterPro" id="IPR050450">
    <property type="entry name" value="COX15/CtaA_HemeA_synthase"/>
</dbReference>
<evidence type="ECO:0000256" key="1">
    <source>
        <dbReference type="ARBA" id="ARBA00004141"/>
    </source>
</evidence>
<keyword evidence="8" id="KW-0350">Heme biosynthesis</keyword>
<evidence type="ECO:0000256" key="6">
    <source>
        <dbReference type="ARBA" id="ARBA00023002"/>
    </source>
</evidence>
<proteinExistence type="predicted"/>
<dbReference type="Pfam" id="PF02628">
    <property type="entry name" value="COX15-CtaA"/>
    <property type="match status" value="1"/>
</dbReference>
<dbReference type="GO" id="GO:0016020">
    <property type="term" value="C:membrane"/>
    <property type="evidence" value="ECO:0007669"/>
    <property type="project" value="UniProtKB-SubCell"/>
</dbReference>
<comment type="pathway">
    <text evidence="11">Porphyrin-containing compound metabolism.</text>
</comment>
<feature type="transmembrane region" description="Helical" evidence="12">
    <location>
        <begin position="62"/>
        <end position="79"/>
    </location>
</feature>
<keyword evidence="6" id="KW-0560">Oxidoreductase</keyword>
<dbReference type="AlphaFoldDB" id="A0A7I9VKZ5"/>
<evidence type="ECO:0000256" key="7">
    <source>
        <dbReference type="ARBA" id="ARBA00023004"/>
    </source>
</evidence>
<evidence type="ECO:0000256" key="11">
    <source>
        <dbReference type="ARBA" id="ARBA00023444"/>
    </source>
</evidence>
<keyword evidence="4" id="KW-0479">Metal-binding</keyword>
<feature type="transmembrane region" description="Helical" evidence="12">
    <location>
        <begin position="275"/>
        <end position="297"/>
    </location>
</feature>
<organism evidence="13 14">
    <name type="scientific">Anaeromyxobacter diazotrophicus</name>
    <dbReference type="NCBI Taxonomy" id="2590199"/>
    <lineage>
        <taxon>Bacteria</taxon>
        <taxon>Pseudomonadati</taxon>
        <taxon>Myxococcota</taxon>
        <taxon>Myxococcia</taxon>
        <taxon>Myxococcales</taxon>
        <taxon>Cystobacterineae</taxon>
        <taxon>Anaeromyxobacteraceae</taxon>
        <taxon>Anaeromyxobacter</taxon>
    </lineage>
</organism>
<keyword evidence="3 12" id="KW-0812">Transmembrane</keyword>
<evidence type="ECO:0000256" key="2">
    <source>
        <dbReference type="ARBA" id="ARBA00022475"/>
    </source>
</evidence>
<dbReference type="PANTHER" id="PTHR35457">
    <property type="entry name" value="HEME A SYNTHASE"/>
    <property type="match status" value="1"/>
</dbReference>
<evidence type="ECO:0000256" key="3">
    <source>
        <dbReference type="ARBA" id="ARBA00022692"/>
    </source>
</evidence>
<keyword evidence="9 12" id="KW-0472">Membrane</keyword>
<feature type="transmembrane region" description="Helical" evidence="12">
    <location>
        <begin position="160"/>
        <end position="184"/>
    </location>
</feature>
<dbReference type="GO" id="GO:0006784">
    <property type="term" value="P:heme A biosynthetic process"/>
    <property type="evidence" value="ECO:0007669"/>
    <property type="project" value="InterPro"/>
</dbReference>
<evidence type="ECO:0000256" key="12">
    <source>
        <dbReference type="SAM" id="Phobius"/>
    </source>
</evidence>
<keyword evidence="2" id="KW-1003">Cell membrane</keyword>
<feature type="transmembrane region" description="Helical" evidence="12">
    <location>
        <begin position="247"/>
        <end position="269"/>
    </location>
</feature>
<dbReference type="GO" id="GO:0046872">
    <property type="term" value="F:metal ion binding"/>
    <property type="evidence" value="ECO:0007669"/>
    <property type="project" value="UniProtKB-KW"/>
</dbReference>
<dbReference type="EMBL" id="BJTG01000004">
    <property type="protein sequence ID" value="GEJ57094.1"/>
    <property type="molecule type" value="Genomic_DNA"/>
</dbReference>
<evidence type="ECO:0000256" key="10">
    <source>
        <dbReference type="ARBA" id="ARBA00023157"/>
    </source>
</evidence>
<comment type="caution">
    <text evidence="13">The sequence shown here is derived from an EMBL/GenBank/DDBJ whole genome shotgun (WGS) entry which is preliminary data.</text>
</comment>
<feature type="transmembrane region" description="Helical" evidence="12">
    <location>
        <begin position="127"/>
        <end position="148"/>
    </location>
</feature>
<feature type="transmembrane region" description="Helical" evidence="12">
    <location>
        <begin position="7"/>
        <end position="24"/>
    </location>
</feature>
<evidence type="ECO:0000313" key="13">
    <source>
        <dbReference type="EMBL" id="GEJ57094.1"/>
    </source>
</evidence>
<evidence type="ECO:0000313" key="14">
    <source>
        <dbReference type="Proteomes" id="UP000503640"/>
    </source>
</evidence>
<dbReference type="InterPro" id="IPR003780">
    <property type="entry name" value="COX15/CtaA_fam"/>
</dbReference>
<evidence type="ECO:0000256" key="4">
    <source>
        <dbReference type="ARBA" id="ARBA00022723"/>
    </source>
</evidence>
<name>A0A7I9VKZ5_9BACT</name>
<evidence type="ECO:0000256" key="5">
    <source>
        <dbReference type="ARBA" id="ARBA00022989"/>
    </source>
</evidence>
<accession>A0A7I9VKZ5</accession>
<dbReference type="GO" id="GO:0016491">
    <property type="term" value="F:oxidoreductase activity"/>
    <property type="evidence" value="ECO:0007669"/>
    <property type="project" value="UniProtKB-KW"/>
</dbReference>
<keyword evidence="14" id="KW-1185">Reference proteome</keyword>
<feature type="transmembrane region" description="Helical" evidence="12">
    <location>
        <begin position="214"/>
        <end position="235"/>
    </location>
</feature>
<keyword evidence="5 12" id="KW-1133">Transmembrane helix</keyword>
<reference evidence="14" key="1">
    <citation type="journal article" date="2020" name="Appl. Environ. Microbiol.">
        <title>Diazotrophic Anaeromyxobacter Isolates from Soils.</title>
        <authorList>
            <person name="Masuda Y."/>
            <person name="Yamanaka H."/>
            <person name="Xu Z.X."/>
            <person name="Shiratori Y."/>
            <person name="Aono T."/>
            <person name="Amachi S."/>
            <person name="Senoo K."/>
            <person name="Itoh H."/>
        </authorList>
    </citation>
    <scope>NUCLEOTIDE SEQUENCE [LARGE SCALE GENOMIC DNA]</scope>
    <source>
        <strain evidence="14">R267</strain>
    </source>
</reference>
<dbReference type="PANTHER" id="PTHR35457:SF1">
    <property type="entry name" value="HEME A SYNTHASE"/>
    <property type="match status" value="1"/>
</dbReference>
<keyword evidence="7" id="KW-0408">Iron</keyword>
<dbReference type="RefSeq" id="WP_176064583.1">
    <property type="nucleotide sequence ID" value="NZ_BJTG01000004.1"/>
</dbReference>
<comment type="subcellular location">
    <subcellularLocation>
        <location evidence="1">Membrane</location>
        <topology evidence="1">Multi-pass membrane protein</topology>
    </subcellularLocation>
</comment>
<gene>
    <name evidence="13" type="ORF">AMYX_18350</name>
</gene>
<sequence length="317" mass="32299">MRAFARFAWAVLAYDVAVIAWGALVRATGSGAGCGQHWPLCNGEVVPRAPGAEMAVEFTHRATSGIALVLVVALFVWARRALPRGHAARRAAAASLAFMVAEALLGAGLVLFGWVAKDASAGRGFAMALHLANTFFLLASLALTAGWADSSGKLALRRDTLSRLAALGAVALLLAGVSGAVAALGDTLFPAVSFAAGLREELSGGAHVLLRLRVAHPFAALAAAGVLLGAAAVALRPEGHPRARRAALALAALVVVEFAAGVVNLLLLAPVAMQVVHLVLADLTWIALVLTAGWSALPDARSREVAAPARQPAPAAG</sequence>
<evidence type="ECO:0000256" key="9">
    <source>
        <dbReference type="ARBA" id="ARBA00023136"/>
    </source>
</evidence>
<keyword evidence="10" id="KW-1015">Disulfide bond</keyword>
<feature type="transmembrane region" description="Helical" evidence="12">
    <location>
        <begin position="91"/>
        <end position="115"/>
    </location>
</feature>
<protein>
    <recommendedName>
        <fullName evidence="15">Cytochrome oxidase assembly</fullName>
    </recommendedName>
</protein>